<reference evidence="12" key="2">
    <citation type="journal article" date="2017" name="Genome Announc.">
        <title>Genome sequences of Cyberlindnera fabianii 65, Pichia kudriavzevii 129, and Saccharomyces cerevisiae 131 isolated from fermented masau fruits in Zimbabwe.</title>
        <authorList>
            <person name="van Rijswijck I.M.H."/>
            <person name="Derks M.F.L."/>
            <person name="Abee T."/>
            <person name="de Ridder D."/>
            <person name="Smid E.J."/>
        </authorList>
    </citation>
    <scope>NUCLEOTIDE SEQUENCE [LARGE SCALE GENOMIC DNA]</scope>
    <source>
        <strain evidence="12">65</strain>
    </source>
</reference>
<dbReference type="AlphaFoldDB" id="A0A061AXD2"/>
<keyword evidence="5" id="KW-0747">Spliceosome</keyword>
<reference evidence="10" key="1">
    <citation type="journal article" date="2014" name="Genome Announc.">
        <title>Genome sequence of the yeast Cyberlindnera fabianii (Hansenula fabianii).</title>
        <authorList>
            <person name="Freel K.C."/>
            <person name="Sarilar V."/>
            <person name="Neuveglise C."/>
            <person name="Devillers H."/>
            <person name="Friedrich A."/>
            <person name="Schacherer J."/>
        </authorList>
    </citation>
    <scope>NUCLEOTIDE SEQUENCE</scope>
    <source>
        <strain evidence="10">YJS4271</strain>
    </source>
</reference>
<dbReference type="InterPro" id="IPR013170">
    <property type="entry name" value="mRNA_splic_Cwf21_dom"/>
</dbReference>
<dbReference type="SMART" id="SM01115">
    <property type="entry name" value="cwf21"/>
    <property type="match status" value="1"/>
</dbReference>
<dbReference type="GO" id="GO:0008380">
    <property type="term" value="P:RNA splicing"/>
    <property type="evidence" value="ECO:0007669"/>
    <property type="project" value="UniProtKB-KW"/>
</dbReference>
<dbReference type="PANTHER" id="PTHR36562">
    <property type="entry name" value="SERINE/ARGININE REPETITIVE MATRIX 2"/>
    <property type="match status" value="1"/>
</dbReference>
<evidence type="ECO:0000256" key="2">
    <source>
        <dbReference type="ARBA" id="ARBA00005954"/>
    </source>
</evidence>
<feature type="region of interest" description="Disordered" evidence="8">
    <location>
        <begin position="1"/>
        <end position="54"/>
    </location>
</feature>
<evidence type="ECO:0000256" key="5">
    <source>
        <dbReference type="ARBA" id="ARBA00022728"/>
    </source>
</evidence>
<dbReference type="CDD" id="cd21372">
    <property type="entry name" value="cwf21_CWC21-like"/>
    <property type="match status" value="1"/>
</dbReference>
<evidence type="ECO:0000313" key="10">
    <source>
        <dbReference type="EMBL" id="CDR42328.1"/>
    </source>
</evidence>
<dbReference type="GO" id="GO:0006397">
    <property type="term" value="P:mRNA processing"/>
    <property type="evidence" value="ECO:0007669"/>
    <property type="project" value="UniProtKB-KW"/>
</dbReference>
<sequence length="132" mass="15696">MSYNGVGLTTARGSGTNGFIQKNYTRSVESGYKRRQKNKEANNKRDQLASQLVRDKELLKHDDKRKIELKVSEMRDELEDEGKLDDDEIDKRCEEYRKSLMRPKDIRDSYKKREDRERGDQKESDDKKEVDY</sequence>
<evidence type="ECO:0000313" key="11">
    <source>
        <dbReference type="EMBL" id="ONH67670.1"/>
    </source>
</evidence>
<evidence type="ECO:0000313" key="12">
    <source>
        <dbReference type="Proteomes" id="UP000189513"/>
    </source>
</evidence>
<dbReference type="OMA" id="RIEVKCM"/>
<evidence type="ECO:0000256" key="3">
    <source>
        <dbReference type="ARBA" id="ARBA00020641"/>
    </source>
</evidence>
<dbReference type="GO" id="GO:0005681">
    <property type="term" value="C:spliceosomal complex"/>
    <property type="evidence" value="ECO:0007669"/>
    <property type="project" value="UniProtKB-KW"/>
</dbReference>
<keyword evidence="6" id="KW-0508">mRNA splicing</keyword>
<dbReference type="OrthoDB" id="10267305at2759"/>
<keyword evidence="7" id="KW-0539">Nucleus</keyword>
<dbReference type="EMBL" id="LK052894">
    <property type="protein sequence ID" value="CDR42328.1"/>
    <property type="molecule type" value="Genomic_DNA"/>
</dbReference>
<feature type="domain" description="CWF21" evidence="9">
    <location>
        <begin position="59"/>
        <end position="105"/>
    </location>
</feature>
<organism evidence="10">
    <name type="scientific">Cyberlindnera fabianii</name>
    <name type="common">Yeast</name>
    <name type="synonym">Hansenula fabianii</name>
    <dbReference type="NCBI Taxonomy" id="36022"/>
    <lineage>
        <taxon>Eukaryota</taxon>
        <taxon>Fungi</taxon>
        <taxon>Dikarya</taxon>
        <taxon>Ascomycota</taxon>
        <taxon>Saccharomycotina</taxon>
        <taxon>Saccharomycetes</taxon>
        <taxon>Phaffomycetales</taxon>
        <taxon>Phaffomycetaceae</taxon>
        <taxon>Cyberlindnera</taxon>
    </lineage>
</organism>
<reference evidence="11" key="3">
    <citation type="submission" date="2017-01" db="EMBL/GenBank/DDBJ databases">
        <authorList>
            <person name="Mah S.A."/>
            <person name="Swanson W.J."/>
            <person name="Moy G.W."/>
            <person name="Vacquier V.D."/>
        </authorList>
    </citation>
    <scope>NUCLEOTIDE SEQUENCE [LARGE SCALE GENOMIC DNA]</scope>
    <source>
        <strain evidence="11">65</strain>
    </source>
</reference>
<feature type="compositionally biased region" description="Basic and acidic residues" evidence="8">
    <location>
        <begin position="38"/>
        <end position="54"/>
    </location>
</feature>
<evidence type="ECO:0000256" key="6">
    <source>
        <dbReference type="ARBA" id="ARBA00023187"/>
    </source>
</evidence>
<evidence type="ECO:0000256" key="1">
    <source>
        <dbReference type="ARBA" id="ARBA00004123"/>
    </source>
</evidence>
<dbReference type="PANTHER" id="PTHR36562:SF5">
    <property type="entry name" value="SERINE_ARGININE REPETITIVE MATRIX 2"/>
    <property type="match status" value="1"/>
</dbReference>
<accession>A0A061AXD2</accession>
<proteinExistence type="inferred from homology"/>
<feature type="compositionally biased region" description="Polar residues" evidence="8">
    <location>
        <begin position="11"/>
        <end position="28"/>
    </location>
</feature>
<dbReference type="InterPro" id="IPR051372">
    <property type="entry name" value="CWC21"/>
</dbReference>
<feature type="region of interest" description="Disordered" evidence="8">
    <location>
        <begin position="95"/>
        <end position="132"/>
    </location>
</feature>
<comment type="similarity">
    <text evidence="2">Belongs to the CWC21 family.</text>
</comment>
<keyword evidence="12" id="KW-1185">Reference proteome</keyword>
<dbReference type="Gene3D" id="6.10.140.420">
    <property type="match status" value="1"/>
</dbReference>
<dbReference type="EMBL" id="MPUK01000004">
    <property type="protein sequence ID" value="ONH67670.1"/>
    <property type="molecule type" value="Genomic_DNA"/>
</dbReference>
<evidence type="ECO:0000256" key="7">
    <source>
        <dbReference type="ARBA" id="ARBA00023242"/>
    </source>
</evidence>
<evidence type="ECO:0000256" key="4">
    <source>
        <dbReference type="ARBA" id="ARBA00022664"/>
    </source>
</evidence>
<dbReference type="STRING" id="36022.A0A061AXD2"/>
<dbReference type="Proteomes" id="UP000189513">
    <property type="component" value="Unassembled WGS sequence"/>
</dbReference>
<protein>
    <recommendedName>
        <fullName evidence="3">Pre-mRNA-splicing factor CWC21</fullName>
    </recommendedName>
</protein>
<dbReference type="VEuPathDB" id="FungiDB:BON22_2608"/>
<keyword evidence="4" id="KW-0507">mRNA processing</keyword>
<gene>
    <name evidence="11" type="ORF">BON22_2608</name>
    <name evidence="10" type="ORF">CYFA0S_09e01244g</name>
</gene>
<evidence type="ECO:0000256" key="8">
    <source>
        <dbReference type="SAM" id="MobiDB-lite"/>
    </source>
</evidence>
<evidence type="ECO:0000259" key="9">
    <source>
        <dbReference type="SMART" id="SM01115"/>
    </source>
</evidence>
<name>A0A061AXD2_CYBFA</name>
<dbReference type="Pfam" id="PF08312">
    <property type="entry name" value="cwf21"/>
    <property type="match status" value="1"/>
</dbReference>
<comment type="subcellular location">
    <subcellularLocation>
        <location evidence="1">Nucleus</location>
    </subcellularLocation>
</comment>